<organism evidence="1 2">
    <name type="scientific">Tepidamorphus gemmatus</name>
    <dbReference type="NCBI Taxonomy" id="747076"/>
    <lineage>
        <taxon>Bacteria</taxon>
        <taxon>Pseudomonadati</taxon>
        <taxon>Pseudomonadota</taxon>
        <taxon>Alphaproteobacteria</taxon>
        <taxon>Hyphomicrobiales</taxon>
        <taxon>Tepidamorphaceae</taxon>
        <taxon>Tepidamorphus</taxon>
    </lineage>
</organism>
<keyword evidence="2" id="KW-1185">Reference proteome</keyword>
<comment type="caution">
    <text evidence="1">The sequence shown here is derived from an EMBL/GenBank/DDBJ whole genome shotgun (WGS) entry which is preliminary data.</text>
</comment>
<reference evidence="1 2" key="1">
    <citation type="submission" date="2019-03" db="EMBL/GenBank/DDBJ databases">
        <title>Genomic Encyclopedia of Type Strains, Phase IV (KMG-IV): sequencing the most valuable type-strain genomes for metagenomic binning, comparative biology and taxonomic classification.</title>
        <authorList>
            <person name="Goeker M."/>
        </authorList>
    </citation>
    <scope>NUCLEOTIDE SEQUENCE [LARGE SCALE GENOMIC DNA]</scope>
    <source>
        <strain evidence="1 2">DSM 19345</strain>
    </source>
</reference>
<proteinExistence type="predicted"/>
<gene>
    <name evidence="1" type="ORF">EDC22_11319</name>
</gene>
<evidence type="ECO:0000313" key="1">
    <source>
        <dbReference type="EMBL" id="TCT05397.1"/>
    </source>
</evidence>
<accession>A0A4R3M2E5</accession>
<protein>
    <submittedName>
        <fullName evidence="1">Uncharacterized protein</fullName>
    </submittedName>
</protein>
<dbReference type="AlphaFoldDB" id="A0A4R3M2E5"/>
<name>A0A4R3M2E5_9HYPH</name>
<evidence type="ECO:0000313" key="2">
    <source>
        <dbReference type="Proteomes" id="UP000295678"/>
    </source>
</evidence>
<sequence>MRLRRARLPRLLHTLPRGRCTLFRRACYGPVETATLPPAGRVIAVHVATATRPAGVAAPTATHRRARICVCRGQPFRNTPCGRRRGGGRTGAWPLRAIAVSAAGVGRAGVAQFRDRSSMAGRWPGPAGLCQPARPAPGRVWCRDAAVAARSSAMQPGWRSFGRTRGPENCRGPVQAPSWWCDDGLVVACALGASAVVRVAAVGVAVGACASAAAMLDWMQGCGLSVHAGSGGTPPEVGSRETTCISVAGSALK</sequence>
<dbReference type="EMBL" id="SMAK01000013">
    <property type="protein sequence ID" value="TCT05397.1"/>
    <property type="molecule type" value="Genomic_DNA"/>
</dbReference>
<dbReference type="Proteomes" id="UP000295678">
    <property type="component" value="Unassembled WGS sequence"/>
</dbReference>